<dbReference type="NCBIfam" id="TIGR03931">
    <property type="entry name" value="T7SS_Rv3446c"/>
    <property type="match status" value="1"/>
</dbReference>
<dbReference type="Proteomes" id="UP000319375">
    <property type="component" value="Unassembled WGS sequence"/>
</dbReference>
<evidence type="ECO:0000313" key="3">
    <source>
        <dbReference type="Proteomes" id="UP000319375"/>
    </source>
</evidence>
<sequence length="403" mass="42321">MIGLGDPERIVIDCAGDEWYVRGPDGAVRSTAAPADVDDFVAPAVATRQWAQWLADAASGSAPSRAWTVLAPSVFGAPRRSLIAAAAASLGVDADVLSRAEAIVRAEGVLFCRRALVLECRRPVAQAHVLAFADGAWSLVKSASHPDPLRAARKVFDDDVDQALVDGPPEVYRAVRAALATVHLWRVVRVDPEVVLALRPDAAPSPSSPGRAAEESPEPSAAQRGPRRRWPLIAAGAGTVGVVAAGAAACLPGAPPSVPGRPTPAAETFVRVAFDGASVDLPQGWAVTEPGPDRRLAQADDGRRVTVVRTRLRAPSDIVAVAADLESALARRSDRRITDLNPRTLVAGREVIGYRERIDAERFVDWYVVVAGAAQLSVGCEAGRTAAPLAGACERAVGTVREE</sequence>
<evidence type="ECO:0000313" key="2">
    <source>
        <dbReference type="EMBL" id="TWS30857.1"/>
    </source>
</evidence>
<dbReference type="RefSeq" id="WP_146485465.1">
    <property type="nucleotide sequence ID" value="NZ_VIGX01000001.1"/>
</dbReference>
<dbReference type="OrthoDB" id="4412823at2"/>
<evidence type="ECO:0000256" key="1">
    <source>
        <dbReference type="SAM" id="MobiDB-lite"/>
    </source>
</evidence>
<gene>
    <name evidence="2" type="ORF">FK530_03065</name>
</gene>
<feature type="compositionally biased region" description="Low complexity" evidence="1">
    <location>
        <begin position="200"/>
        <end position="211"/>
    </location>
</feature>
<protein>
    <submittedName>
        <fullName evidence="2">Type VII secretion-associated protein</fullName>
    </submittedName>
</protein>
<organism evidence="2 3">
    <name type="scientific">Tsukamurella conjunctivitidis</name>
    <dbReference type="NCBI Taxonomy" id="2592068"/>
    <lineage>
        <taxon>Bacteria</taxon>
        <taxon>Bacillati</taxon>
        <taxon>Actinomycetota</taxon>
        <taxon>Actinomycetes</taxon>
        <taxon>Mycobacteriales</taxon>
        <taxon>Tsukamurellaceae</taxon>
        <taxon>Tsukamurella</taxon>
    </lineage>
</organism>
<keyword evidence="3" id="KW-1185">Reference proteome</keyword>
<feature type="region of interest" description="Disordered" evidence="1">
    <location>
        <begin position="200"/>
        <end position="228"/>
    </location>
</feature>
<dbReference type="AlphaFoldDB" id="A0A5C5S5V0"/>
<reference evidence="2 3" key="1">
    <citation type="submission" date="2019-06" db="EMBL/GenBank/DDBJ databases">
        <title>Tsukamurella conjunctivitidis sp. nov., Tsukamurella assacharolytica sp. nov. and Tsukamurella sputae sp. nov. isolated from patients with conjunctivitis, bacteraemia (lymphoma) and respiratory infection (sputum) in Hong Kong.</title>
        <authorList>
            <person name="Teng J.L.L."/>
            <person name="Lee H.H."/>
            <person name="Fong J.Y.H."/>
            <person name="Fok K.M.N."/>
            <person name="Lau S.K.P."/>
            <person name="Woo P.C.Y."/>
        </authorList>
    </citation>
    <scope>NUCLEOTIDE SEQUENCE [LARGE SCALE GENOMIC DNA]</scope>
    <source>
        <strain evidence="2 3">HKU72</strain>
    </source>
</reference>
<name>A0A5C5S5V0_9ACTN</name>
<dbReference type="InterPro" id="IPR023840">
    <property type="entry name" value="T7SS_Rv3446c"/>
</dbReference>
<proteinExistence type="predicted"/>
<dbReference type="EMBL" id="VIGX01000001">
    <property type="protein sequence ID" value="TWS30857.1"/>
    <property type="molecule type" value="Genomic_DNA"/>
</dbReference>
<accession>A0A5C5S5V0</accession>
<comment type="caution">
    <text evidence="2">The sequence shown here is derived from an EMBL/GenBank/DDBJ whole genome shotgun (WGS) entry which is preliminary data.</text>
</comment>